<organism evidence="1 2">
    <name type="scientific">Ancylostoma ceylanicum</name>
    <dbReference type="NCBI Taxonomy" id="53326"/>
    <lineage>
        <taxon>Eukaryota</taxon>
        <taxon>Metazoa</taxon>
        <taxon>Ecdysozoa</taxon>
        <taxon>Nematoda</taxon>
        <taxon>Chromadorea</taxon>
        <taxon>Rhabditida</taxon>
        <taxon>Rhabditina</taxon>
        <taxon>Rhabditomorpha</taxon>
        <taxon>Strongyloidea</taxon>
        <taxon>Ancylostomatidae</taxon>
        <taxon>Ancylostomatinae</taxon>
        <taxon>Ancylostoma</taxon>
    </lineage>
</organism>
<proteinExistence type="predicted"/>
<gene>
    <name evidence="1" type="primary">Acey_s0091.g2425</name>
    <name evidence="1" type="ORF">Y032_0091g2425</name>
</gene>
<dbReference type="Proteomes" id="UP000024635">
    <property type="component" value="Unassembled WGS sequence"/>
</dbReference>
<reference evidence="2" key="1">
    <citation type="journal article" date="2015" name="Nat. Genet.">
        <title>The genome and transcriptome of the zoonotic hookworm Ancylostoma ceylanicum identify infection-specific gene families.</title>
        <authorList>
            <person name="Schwarz E.M."/>
            <person name="Hu Y."/>
            <person name="Antoshechkin I."/>
            <person name="Miller M.M."/>
            <person name="Sternberg P.W."/>
            <person name="Aroian R.V."/>
        </authorList>
    </citation>
    <scope>NUCLEOTIDE SEQUENCE</scope>
    <source>
        <strain evidence="2">HY135</strain>
    </source>
</reference>
<evidence type="ECO:0000313" key="2">
    <source>
        <dbReference type="Proteomes" id="UP000024635"/>
    </source>
</evidence>
<protein>
    <submittedName>
        <fullName evidence="1">Uncharacterized protein</fullName>
    </submittedName>
</protein>
<sequence length="72" mass="8086">MAEGPFLQHLLRVSFTGKDERRKSSKKRSSGECAGLKIMQTEDGLDQEQSTIVAFEIDYNSGYRSEDEASLL</sequence>
<dbReference type="AlphaFoldDB" id="A0A016TM50"/>
<comment type="caution">
    <text evidence="1">The sequence shown here is derived from an EMBL/GenBank/DDBJ whole genome shotgun (WGS) entry which is preliminary data.</text>
</comment>
<dbReference type="EMBL" id="JARK01001427">
    <property type="protein sequence ID" value="EYC03791.1"/>
    <property type="molecule type" value="Genomic_DNA"/>
</dbReference>
<keyword evidence="2" id="KW-1185">Reference proteome</keyword>
<evidence type="ECO:0000313" key="1">
    <source>
        <dbReference type="EMBL" id="EYC03791.1"/>
    </source>
</evidence>
<accession>A0A016TM50</accession>
<name>A0A016TM50_9BILA</name>